<dbReference type="InterPro" id="IPR003540">
    <property type="entry name" value="ADP-ribosyltransferase"/>
</dbReference>
<dbReference type="SUPFAM" id="SSF56399">
    <property type="entry name" value="ADP-ribosylation"/>
    <property type="match status" value="1"/>
</dbReference>
<dbReference type="EMBL" id="QLYR01000004">
    <property type="protein sequence ID" value="RAQ28686.1"/>
    <property type="molecule type" value="Genomic_DNA"/>
</dbReference>
<gene>
    <name evidence="2" type="ORF">DPQ25_07775</name>
</gene>
<reference evidence="2 3" key="1">
    <citation type="submission" date="2018-06" db="EMBL/GenBank/DDBJ databases">
        <title>Noncontiguous genome sequence of Ruminococcaceae bacterium ASD2818.</title>
        <authorList>
            <person name="Chaplin A.V."/>
            <person name="Sokolova S.R."/>
            <person name="Kochetkova T.O."/>
            <person name="Goltsov A.Y."/>
            <person name="Trofimov D.Y."/>
            <person name="Efimov B.A."/>
        </authorList>
    </citation>
    <scope>NUCLEOTIDE SEQUENCE [LARGE SCALE GENOMIC DNA]</scope>
    <source>
        <strain evidence="2 3">ASD2818</strain>
    </source>
</reference>
<comment type="caution">
    <text evidence="2">The sequence shown here is derived from an EMBL/GenBank/DDBJ whole genome shotgun (WGS) entry which is preliminary data.</text>
</comment>
<evidence type="ECO:0000313" key="2">
    <source>
        <dbReference type="EMBL" id="RAQ28686.1"/>
    </source>
</evidence>
<dbReference type="GO" id="GO:0005576">
    <property type="term" value="C:extracellular region"/>
    <property type="evidence" value="ECO:0007669"/>
    <property type="project" value="InterPro"/>
</dbReference>
<proteinExistence type="predicted"/>
<name>A0A328UIT7_9FIRM</name>
<keyword evidence="3" id="KW-1185">Reference proteome</keyword>
<evidence type="ECO:0000313" key="3">
    <source>
        <dbReference type="Proteomes" id="UP000249377"/>
    </source>
</evidence>
<protein>
    <recommendedName>
        <fullName evidence="1">ADP ribosyltransferase domain-containing protein</fullName>
    </recommendedName>
</protein>
<accession>A0A328UIT7</accession>
<dbReference type="RefSeq" id="WP_112332608.1">
    <property type="nucleotide sequence ID" value="NZ_QLYR01000004.1"/>
</dbReference>
<dbReference type="PROSITE" id="PS51996">
    <property type="entry name" value="TR_MART"/>
    <property type="match status" value="1"/>
</dbReference>
<evidence type="ECO:0000259" key="1">
    <source>
        <dbReference type="Pfam" id="PF03496"/>
    </source>
</evidence>
<dbReference type="AlphaFoldDB" id="A0A328UIT7"/>
<organism evidence="2 3">
    <name type="scientific">Hydrogeniiclostridium mannosilyticum</name>
    <dbReference type="NCBI Taxonomy" id="2764322"/>
    <lineage>
        <taxon>Bacteria</taxon>
        <taxon>Bacillati</taxon>
        <taxon>Bacillota</taxon>
        <taxon>Clostridia</taxon>
        <taxon>Eubacteriales</taxon>
        <taxon>Acutalibacteraceae</taxon>
        <taxon>Hydrogeniiclostridium</taxon>
    </lineage>
</organism>
<dbReference type="Gene3D" id="3.90.176.10">
    <property type="entry name" value="Toxin ADP-ribosyltransferase, Chain A, domain 1"/>
    <property type="match status" value="1"/>
</dbReference>
<sequence length="265" mass="30821">MVLSGCFIIKPPRAYTKAELEKLSRHSMQPFQDTRSDAERKAYAKEQAVNRARNADRREWETYRRALPDEAYARFSDFRRGKQANSQRYQELKEEYKKQLDNSSNFAILNEKEEAAVMEYISGGSYILNAKLREKMPLEPYEERTIQLMDSALKKLPVYQGGVLRTLNFSNDEEALDFVSKHMLGNDVIYDAYTSTSVNAGYSENPSIILKIKSFTGRDLRKYNEEEGEVLFARKTVFRVLSSSIKDEIIVYEMEEKKPARRLSQ</sequence>
<feature type="domain" description="ADP ribosyltransferase" evidence="1">
    <location>
        <begin position="90"/>
        <end position="245"/>
    </location>
</feature>
<dbReference type="Proteomes" id="UP000249377">
    <property type="component" value="Unassembled WGS sequence"/>
</dbReference>
<dbReference type="Pfam" id="PF03496">
    <property type="entry name" value="ADPrib_exo_Tox"/>
    <property type="match status" value="1"/>
</dbReference>